<reference evidence="7" key="1">
    <citation type="journal article" date="2019" name="J. Phycol.">
        <title>Dictyochophyceae plastid genomes reveal unusual variability of their organization.</title>
        <authorList>
            <person name="Han K.Y."/>
            <person name="Maciszewski K."/>
            <person name="Graf L."/>
            <person name="Yang J.H."/>
            <person name="Andersen R.A."/>
            <person name="Karnkowska A."/>
            <person name="Yoon H.S."/>
        </authorList>
    </citation>
    <scope>NUCLEOTIDE SEQUENCE</scope>
</reference>
<keyword evidence="5 6" id="KW-0687">Ribonucleoprotein</keyword>
<keyword evidence="7" id="KW-0150">Chloroplast</keyword>
<evidence type="ECO:0000256" key="6">
    <source>
        <dbReference type="HAMAP-Rule" id="MF_00500"/>
    </source>
</evidence>
<dbReference type="Gene3D" id="1.20.58.110">
    <property type="entry name" value="Ribosomal protein S20"/>
    <property type="match status" value="1"/>
</dbReference>
<dbReference type="Pfam" id="PF01649">
    <property type="entry name" value="Ribosomal_S20p"/>
    <property type="match status" value="1"/>
</dbReference>
<dbReference type="GO" id="GO:0005829">
    <property type="term" value="C:cytosol"/>
    <property type="evidence" value="ECO:0007669"/>
    <property type="project" value="TreeGrafter"/>
</dbReference>
<name>A0A516ZAB6_9STRA</name>
<dbReference type="AlphaFoldDB" id="A0A516ZAB6"/>
<keyword evidence="2 6" id="KW-0699">rRNA-binding</keyword>
<sequence length="96" mass="10929">MANIKSAVKRINVTKRNNLRNKQYKSNIKTFTKKYLVALNTYKSEPNDLNLEVAIKNLNIVYSKLDKATKANVLNKNTAARKKSALKKAFNSTKLN</sequence>
<dbReference type="GeneID" id="41657528"/>
<organism evidence="7">
    <name type="scientific">Pseudopedinella elastica</name>
    <dbReference type="NCBI Taxonomy" id="35684"/>
    <lineage>
        <taxon>Eukaryota</taxon>
        <taxon>Sar</taxon>
        <taxon>Stramenopiles</taxon>
        <taxon>Ochrophyta</taxon>
        <taxon>Dictyochophyceae</taxon>
        <taxon>Pedinellales</taxon>
        <taxon>Pseudopedinella</taxon>
    </lineage>
</organism>
<dbReference type="InterPro" id="IPR002583">
    <property type="entry name" value="Ribosomal_bS20"/>
</dbReference>
<dbReference type="SUPFAM" id="SSF46992">
    <property type="entry name" value="Ribosomal protein S20"/>
    <property type="match status" value="1"/>
</dbReference>
<gene>
    <name evidence="6 7" type="primary">rps20</name>
</gene>
<evidence type="ECO:0000256" key="1">
    <source>
        <dbReference type="ARBA" id="ARBA00007634"/>
    </source>
</evidence>
<geneLocation type="chloroplast" evidence="7"/>
<evidence type="ECO:0000313" key="7">
    <source>
        <dbReference type="EMBL" id="QDR24640.1"/>
    </source>
</evidence>
<evidence type="ECO:0000256" key="3">
    <source>
        <dbReference type="ARBA" id="ARBA00022884"/>
    </source>
</evidence>
<dbReference type="PANTHER" id="PTHR33398:SF1">
    <property type="entry name" value="SMALL RIBOSOMAL SUBUNIT PROTEIN BS20C"/>
    <property type="match status" value="1"/>
</dbReference>
<comment type="similarity">
    <text evidence="1 6">Belongs to the bacterial ribosomal protein bS20 family.</text>
</comment>
<evidence type="ECO:0000256" key="4">
    <source>
        <dbReference type="ARBA" id="ARBA00022980"/>
    </source>
</evidence>
<dbReference type="GO" id="GO:0070181">
    <property type="term" value="F:small ribosomal subunit rRNA binding"/>
    <property type="evidence" value="ECO:0007669"/>
    <property type="project" value="TreeGrafter"/>
</dbReference>
<dbReference type="GO" id="GO:0006412">
    <property type="term" value="P:translation"/>
    <property type="evidence" value="ECO:0007669"/>
    <property type="project" value="UniProtKB-UniRule"/>
</dbReference>
<dbReference type="EMBL" id="MK518353">
    <property type="protein sequence ID" value="QDR24640.1"/>
    <property type="molecule type" value="Genomic_DNA"/>
</dbReference>
<comment type="function">
    <text evidence="6">Binds directly to 16S ribosomal RNA.</text>
</comment>
<protein>
    <recommendedName>
        <fullName evidence="6">Small ribosomal subunit protein bS20c</fullName>
    </recommendedName>
</protein>
<dbReference type="PANTHER" id="PTHR33398">
    <property type="entry name" value="30S RIBOSOMAL PROTEIN S20"/>
    <property type="match status" value="1"/>
</dbReference>
<dbReference type="GO" id="GO:0015935">
    <property type="term" value="C:small ribosomal subunit"/>
    <property type="evidence" value="ECO:0007669"/>
    <property type="project" value="TreeGrafter"/>
</dbReference>
<dbReference type="GO" id="GO:0009507">
    <property type="term" value="C:chloroplast"/>
    <property type="evidence" value="ECO:0007669"/>
    <property type="project" value="UniProtKB-SubCell"/>
</dbReference>
<keyword evidence="3 6" id="KW-0694">RNA-binding</keyword>
<proteinExistence type="inferred from homology"/>
<evidence type="ECO:0000256" key="5">
    <source>
        <dbReference type="ARBA" id="ARBA00023274"/>
    </source>
</evidence>
<dbReference type="InterPro" id="IPR036510">
    <property type="entry name" value="Ribosomal_bS20_sf"/>
</dbReference>
<accession>A0A516ZAB6</accession>
<evidence type="ECO:0000256" key="2">
    <source>
        <dbReference type="ARBA" id="ARBA00022730"/>
    </source>
</evidence>
<dbReference type="GO" id="GO:0003735">
    <property type="term" value="F:structural constituent of ribosome"/>
    <property type="evidence" value="ECO:0007669"/>
    <property type="project" value="InterPro"/>
</dbReference>
<comment type="subcellular location">
    <subcellularLocation>
        <location evidence="6">Plastid</location>
        <location evidence="6">Chloroplast</location>
    </subcellularLocation>
</comment>
<dbReference type="NCBIfam" id="TIGR00029">
    <property type="entry name" value="S20"/>
    <property type="match status" value="1"/>
</dbReference>
<keyword evidence="7" id="KW-0934">Plastid</keyword>
<dbReference type="HAMAP" id="MF_00500">
    <property type="entry name" value="Ribosomal_bS20"/>
    <property type="match status" value="1"/>
</dbReference>
<dbReference type="RefSeq" id="YP_009684554.1">
    <property type="nucleotide sequence ID" value="NC_044408.1"/>
</dbReference>
<keyword evidence="4 6" id="KW-0689">Ribosomal protein</keyword>